<organism evidence="1">
    <name type="scientific">Leucosporidium scottii</name>
    <dbReference type="NCBI Taxonomy" id="5278"/>
    <lineage>
        <taxon>Eukaryota</taxon>
        <taxon>Fungi</taxon>
        <taxon>Dikarya</taxon>
        <taxon>Basidiomycota</taxon>
        <taxon>Pucciniomycotina</taxon>
        <taxon>Microbotryomycetes</taxon>
        <taxon>Leucosporidiales</taxon>
        <taxon>Leucosporidium</taxon>
    </lineage>
</organism>
<proteinExistence type="predicted"/>
<dbReference type="AlphaFoldDB" id="A0A0H5FUV9"/>
<protein>
    <submittedName>
        <fullName evidence="1">Uncharacterized protein</fullName>
    </submittedName>
</protein>
<accession>A0A0H5FUV9</accession>
<sequence>MAVIQDLPPELLRTILELLATDRRPQKNLYNATLVARAWRHPSQSLLLYHIDVYQSNFSLCIDALRLNAGCTLRLLNVAWYNARDVLRALHEHDISVETLNVYGTATSDLDMSTMSLKLFARHLRGHPIIPSATKLKLTKLTVYPDYLPSLAFFDSILPAAPFLTSLQLEGRW</sequence>
<dbReference type="InterPro" id="IPR036047">
    <property type="entry name" value="F-box-like_dom_sf"/>
</dbReference>
<dbReference type="EMBL" id="LN868512">
    <property type="protein sequence ID" value="CRX79258.1"/>
    <property type="molecule type" value="Genomic_DNA"/>
</dbReference>
<name>A0A0H5FUV9_9BASI</name>
<dbReference type="SUPFAM" id="SSF81383">
    <property type="entry name" value="F-box domain"/>
    <property type="match status" value="1"/>
</dbReference>
<reference evidence="1" key="1">
    <citation type="submission" date="2015-06" db="EMBL/GenBank/DDBJ databases">
        <title>Genetic Architecture Underlying Mating-Type Determination in the Yeast Leucosporidium scottii and the Evolution of Mating Systems in Basidiomycetes.</title>
        <authorList>
            <person name="Maia T.M."/>
            <person name="Lopes S."/>
            <person name="Almeida J.M.G.C.F."/>
            <person name="Rosa L.H."/>
            <person name="Sampaio J.P."/>
            <person name="Goncalves P."/>
            <person name="Coelho M.A."/>
        </authorList>
    </citation>
    <scope>NUCLEOTIDE SEQUENCE</scope>
</reference>
<evidence type="ECO:0000313" key="1">
    <source>
        <dbReference type="EMBL" id="CRX79258.1"/>
    </source>
</evidence>